<evidence type="ECO:0000256" key="10">
    <source>
        <dbReference type="ARBA" id="ARBA00023295"/>
    </source>
</evidence>
<keyword evidence="9" id="KW-0119">Carbohydrate metabolism</keyword>
<feature type="binding site" evidence="14">
    <location>
        <position position="216"/>
    </location>
    <ligand>
        <name>substrate</name>
    </ligand>
</feature>
<dbReference type="PANTHER" id="PTHR10357">
    <property type="entry name" value="ALPHA-AMYLASE FAMILY MEMBER"/>
    <property type="match status" value="1"/>
</dbReference>
<dbReference type="Proteomes" id="UP000007797">
    <property type="component" value="Unassembled WGS sequence"/>
</dbReference>
<evidence type="ECO:0000256" key="3">
    <source>
        <dbReference type="ARBA" id="ARBA00008061"/>
    </source>
</evidence>
<evidence type="ECO:0000256" key="13">
    <source>
        <dbReference type="PIRSR" id="PIRSR001024-4"/>
    </source>
</evidence>
<feature type="disulfide bond" evidence="13">
    <location>
        <begin position="51"/>
        <end position="58"/>
    </location>
</feature>
<dbReference type="PIRSF" id="PIRSF001024">
    <property type="entry name" value="Alph-amyl_fung"/>
    <property type="match status" value="1"/>
</dbReference>
<protein>
    <recommendedName>
        <fullName evidence="4">alpha-amylase</fullName>
        <ecNumber evidence="4">3.2.1.1</ecNumber>
    </recommendedName>
</protein>
<dbReference type="GeneID" id="14867186"/>
<dbReference type="SUPFAM" id="SSF51445">
    <property type="entry name" value="(Trans)glycosidases"/>
    <property type="match status" value="1"/>
</dbReference>
<comment type="catalytic activity">
    <reaction evidence="1">
        <text>Endohydrolysis of (1-&gt;4)-alpha-D-glucosidic linkages in polysaccharides containing three or more (1-&gt;4)-alpha-linked D-glucose units.</text>
        <dbReference type="EC" id="3.2.1.1"/>
    </reaction>
</comment>
<dbReference type="GO" id="GO:0005975">
    <property type="term" value="P:carbohydrate metabolic process"/>
    <property type="evidence" value="ECO:0007669"/>
    <property type="project" value="InterPro"/>
</dbReference>
<dbReference type="OMA" id="AHNWLFT"/>
<evidence type="ECO:0000256" key="2">
    <source>
        <dbReference type="ARBA" id="ARBA00001913"/>
    </source>
</evidence>
<keyword evidence="5" id="KW-0479">Metal-binding</keyword>
<feature type="disulfide bond" evidence="13">
    <location>
        <begin position="166"/>
        <end position="180"/>
    </location>
</feature>
<proteinExistence type="inferred from homology"/>
<feature type="binding site" evidence="14">
    <location>
        <position position="136"/>
    </location>
    <ligand>
        <name>substrate</name>
    </ligand>
</feature>
<keyword evidence="13" id="KW-1015">Disulfide bond</keyword>
<feature type="binding site" evidence="14">
    <location>
        <position position="246"/>
    </location>
    <ligand>
        <name>substrate</name>
    </ligand>
</feature>
<evidence type="ECO:0000256" key="5">
    <source>
        <dbReference type="ARBA" id="ARBA00022723"/>
    </source>
</evidence>
<evidence type="ECO:0000256" key="7">
    <source>
        <dbReference type="ARBA" id="ARBA00022801"/>
    </source>
</evidence>
<evidence type="ECO:0000256" key="6">
    <source>
        <dbReference type="ARBA" id="ARBA00022729"/>
    </source>
</evidence>
<organism evidence="17 18">
    <name type="scientific">Cavenderia fasciculata</name>
    <name type="common">Slime mold</name>
    <name type="synonym">Dictyostelium fasciculatum</name>
    <dbReference type="NCBI Taxonomy" id="261658"/>
    <lineage>
        <taxon>Eukaryota</taxon>
        <taxon>Amoebozoa</taxon>
        <taxon>Evosea</taxon>
        <taxon>Eumycetozoa</taxon>
        <taxon>Dictyostelia</taxon>
        <taxon>Acytosteliales</taxon>
        <taxon>Cavenderiaceae</taxon>
        <taxon>Cavenderia</taxon>
    </lineage>
</organism>
<keyword evidence="8" id="KW-0106">Calcium</keyword>
<dbReference type="CDD" id="cd11319">
    <property type="entry name" value="AmyAc_euk_AmyA"/>
    <property type="match status" value="1"/>
</dbReference>
<dbReference type="STRING" id="1054147.F4Q960"/>
<dbReference type="Pfam" id="PF00128">
    <property type="entry name" value="Alpha-amylase"/>
    <property type="match status" value="1"/>
</dbReference>
<name>F4Q960_CACFS</name>
<comment type="cofactor">
    <cofactor evidence="2">
        <name>Ca(2+)</name>
        <dbReference type="ChEBI" id="CHEBI:29108"/>
    </cofactor>
</comment>
<feature type="binding site" evidence="14">
    <location>
        <position position="308"/>
    </location>
    <ligand>
        <name>substrate</name>
    </ligand>
</feature>
<evidence type="ECO:0000256" key="15">
    <source>
        <dbReference type="SAM" id="SignalP"/>
    </source>
</evidence>
<dbReference type="EMBL" id="GL883026">
    <property type="protein sequence ID" value="EGG15229.1"/>
    <property type="molecule type" value="Genomic_DNA"/>
</dbReference>
<evidence type="ECO:0000256" key="9">
    <source>
        <dbReference type="ARBA" id="ARBA00023277"/>
    </source>
</evidence>
<evidence type="ECO:0000256" key="11">
    <source>
        <dbReference type="PIRSR" id="PIRSR001024-1"/>
    </source>
</evidence>
<evidence type="ECO:0000256" key="14">
    <source>
        <dbReference type="PIRSR" id="PIRSR001024-5"/>
    </source>
</evidence>
<dbReference type="GO" id="GO:0004556">
    <property type="term" value="F:alpha-amylase activity"/>
    <property type="evidence" value="ECO:0007669"/>
    <property type="project" value="UniProtKB-EC"/>
</dbReference>
<feature type="site" description="Transition state stabilizer" evidence="12">
    <location>
        <position position="308"/>
    </location>
</feature>
<dbReference type="EC" id="3.2.1.1" evidence="4"/>
<dbReference type="PANTHER" id="PTHR10357:SF215">
    <property type="entry name" value="ALPHA-AMYLASE 1"/>
    <property type="match status" value="1"/>
</dbReference>
<evidence type="ECO:0000256" key="8">
    <source>
        <dbReference type="ARBA" id="ARBA00022837"/>
    </source>
</evidence>
<dbReference type="AlphaFoldDB" id="F4Q960"/>
<keyword evidence="7" id="KW-0378">Hydrolase</keyword>
<feature type="binding site" evidence="14">
    <location>
        <position position="355"/>
    </location>
    <ligand>
        <name>substrate</name>
    </ligand>
</feature>
<dbReference type="InterPro" id="IPR013780">
    <property type="entry name" value="Glyco_hydro_b"/>
</dbReference>
<keyword evidence="6 15" id="KW-0732">Signal</keyword>
<reference evidence="18" key="1">
    <citation type="journal article" date="2011" name="Genome Res.">
        <title>Phylogeny-wide analysis of social amoeba genomes highlights ancient origins for complex intercellular communication.</title>
        <authorList>
            <person name="Heidel A.J."/>
            <person name="Lawal H.M."/>
            <person name="Felder M."/>
            <person name="Schilde C."/>
            <person name="Helps N.R."/>
            <person name="Tunggal B."/>
            <person name="Rivero F."/>
            <person name="John U."/>
            <person name="Schleicher M."/>
            <person name="Eichinger L."/>
            <person name="Platzer M."/>
            <person name="Noegel A.A."/>
            <person name="Schaap P."/>
            <person name="Gloeckner G."/>
        </authorList>
    </citation>
    <scope>NUCLEOTIDE SEQUENCE [LARGE SCALE GENOMIC DNA]</scope>
    <source>
        <strain evidence="18">SH3</strain>
    </source>
</reference>
<feature type="signal peptide" evidence="15">
    <location>
        <begin position="1"/>
        <end position="22"/>
    </location>
</feature>
<dbReference type="SMART" id="SM00642">
    <property type="entry name" value="Aamy"/>
    <property type="match status" value="1"/>
</dbReference>
<feature type="domain" description="Glycosyl hydrolase family 13 catalytic" evidence="16">
    <location>
        <begin position="35"/>
        <end position="380"/>
    </location>
</feature>
<dbReference type="FunFam" id="3.20.20.80:FF:000120">
    <property type="entry name" value="Alpha-amylase A"/>
    <property type="match status" value="1"/>
</dbReference>
<sequence length="470" mass="53704">MKSLSIIIISIILSIFIRCNDAATPLQWSSRIIYQLLTDRFALSNNADTPCPDISTYCGGTFQGIGQHLDYIQGMGFDAIWISPVITNYPGGYHGYWQTDIYSINSNFGTSQDLLNLIQECHARDIWVMLDVVANHIGPVGYDYTTINPFNQDEHYHDCSSCPSQCTISDFNDQPQVEICRLAGLPDLDQNNTFVRETLVSWIHNITQFYGFDGIRVDTVPEVQQDFWSDYCQAADMYSVGEVYNGDVQYVAPYQQYLDGLLSYPLFFVLRNVFEQQQSMYNIQSMMQQYQASFGNLSYLGTFIDNHDQPRFLNGQSDMQLYKNAITYVLTAVGIPIIYYGTEQGFNGASDPDNREPLWPSGFNNQTDLYQFIKTVNQFTKQVSISQYPQIQRYADDTFYAYTRGDVFVALTNGGSNQGQISRNITYQPYPDNTVLCNIFWETEDCIKVVNGQFEVFLDQGESKIYHPIT</sequence>
<evidence type="ECO:0000256" key="1">
    <source>
        <dbReference type="ARBA" id="ARBA00000548"/>
    </source>
</evidence>
<feature type="active site" description="Nucleophile" evidence="11">
    <location>
        <position position="218"/>
    </location>
</feature>
<dbReference type="Gene3D" id="3.20.20.80">
    <property type="entry name" value="Glycosidases"/>
    <property type="match status" value="1"/>
</dbReference>
<feature type="active site" description="Proton donor" evidence="11">
    <location>
        <position position="242"/>
    </location>
</feature>
<dbReference type="GO" id="GO:0005509">
    <property type="term" value="F:calcium ion binding"/>
    <property type="evidence" value="ECO:0007669"/>
    <property type="project" value="InterPro"/>
</dbReference>
<dbReference type="KEGG" id="dfa:DFA_10059"/>
<keyword evidence="10" id="KW-0326">Glycosidase</keyword>
<dbReference type="RefSeq" id="XP_004351949.1">
    <property type="nucleotide sequence ID" value="XM_004351897.1"/>
</dbReference>
<dbReference type="SUPFAM" id="SSF51011">
    <property type="entry name" value="Glycosyl hydrolase domain"/>
    <property type="match status" value="1"/>
</dbReference>
<keyword evidence="18" id="KW-1185">Reference proteome</keyword>
<feature type="binding site" evidence="14">
    <location>
        <position position="97"/>
    </location>
    <ligand>
        <name>substrate</name>
    </ligand>
</feature>
<feature type="chain" id="PRO_5003316237" description="alpha-amylase" evidence="15">
    <location>
        <begin position="23"/>
        <end position="470"/>
    </location>
</feature>
<evidence type="ECO:0000313" key="18">
    <source>
        <dbReference type="Proteomes" id="UP000007797"/>
    </source>
</evidence>
<dbReference type="OrthoDB" id="1740265at2759"/>
<comment type="similarity">
    <text evidence="3">Belongs to the glycosyl hydrolase 13 family.</text>
</comment>
<dbReference type="InterPro" id="IPR017853">
    <property type="entry name" value="GH"/>
</dbReference>
<evidence type="ECO:0000313" key="17">
    <source>
        <dbReference type="EMBL" id="EGG15229.1"/>
    </source>
</evidence>
<dbReference type="InterPro" id="IPR013777">
    <property type="entry name" value="A-amylase-like"/>
</dbReference>
<evidence type="ECO:0000259" key="16">
    <source>
        <dbReference type="SMART" id="SM00642"/>
    </source>
</evidence>
<evidence type="ECO:0000256" key="12">
    <source>
        <dbReference type="PIRSR" id="PIRSR001024-2"/>
    </source>
</evidence>
<dbReference type="Gene3D" id="2.60.40.1180">
    <property type="entry name" value="Golgi alpha-mannosidase II"/>
    <property type="match status" value="1"/>
</dbReference>
<evidence type="ECO:0000256" key="4">
    <source>
        <dbReference type="ARBA" id="ARBA00012595"/>
    </source>
</evidence>
<dbReference type="InterPro" id="IPR006047">
    <property type="entry name" value="GH13_cat_dom"/>
</dbReference>
<accession>F4Q960</accession>
<gene>
    <name evidence="17" type="primary">amyA</name>
    <name evidence="17" type="ORF">DFA_10059</name>
</gene>